<proteinExistence type="predicted"/>
<keyword evidence="1" id="KW-0175">Coiled coil</keyword>
<evidence type="ECO:0000256" key="1">
    <source>
        <dbReference type="SAM" id="Coils"/>
    </source>
</evidence>
<comment type="caution">
    <text evidence="2">The sequence shown here is derived from an EMBL/GenBank/DDBJ whole genome shotgun (WGS) entry which is preliminary data.</text>
</comment>
<reference evidence="2 3" key="1">
    <citation type="submission" date="2020-08" db="EMBL/GenBank/DDBJ databases">
        <title>A Genomic Blueprint of the Chicken Gut Microbiome.</title>
        <authorList>
            <person name="Gilroy R."/>
            <person name="Ravi A."/>
            <person name="Getino M."/>
            <person name="Pursley I."/>
            <person name="Horton D.L."/>
            <person name="Alikhan N.-F."/>
            <person name="Baker D."/>
            <person name="Gharbi K."/>
            <person name="Hall N."/>
            <person name="Watson M."/>
            <person name="Adriaenssens E.M."/>
            <person name="Foster-Nyarko E."/>
            <person name="Jarju S."/>
            <person name="Secka A."/>
            <person name="Antonio M."/>
            <person name="Oren A."/>
            <person name="Chaudhuri R."/>
            <person name="La Ragione R.M."/>
            <person name="Hildebrand F."/>
            <person name="Pallen M.J."/>
        </authorList>
    </citation>
    <scope>NUCLEOTIDE SEQUENCE [LARGE SCALE GENOMIC DNA]</scope>
    <source>
        <strain evidence="2 3">Re31</strain>
    </source>
</reference>
<keyword evidence="3" id="KW-1185">Reference proteome</keyword>
<evidence type="ECO:0000313" key="2">
    <source>
        <dbReference type="EMBL" id="MBD8028607.1"/>
    </source>
</evidence>
<feature type="coiled-coil region" evidence="1">
    <location>
        <begin position="156"/>
        <end position="183"/>
    </location>
</feature>
<gene>
    <name evidence="2" type="ORF">H9636_18390</name>
</gene>
<dbReference type="Proteomes" id="UP000640930">
    <property type="component" value="Unassembled WGS sequence"/>
</dbReference>
<evidence type="ECO:0000313" key="3">
    <source>
        <dbReference type="Proteomes" id="UP000640930"/>
    </source>
</evidence>
<dbReference type="EMBL" id="JACSQA010000048">
    <property type="protein sequence ID" value="MBD8028607.1"/>
    <property type="molecule type" value="Genomic_DNA"/>
</dbReference>
<accession>A0ABR8XH90</accession>
<organism evidence="2 3">
    <name type="scientific">Ureibacillus galli</name>
    <dbReference type="NCBI Taxonomy" id="2762222"/>
    <lineage>
        <taxon>Bacteria</taxon>
        <taxon>Bacillati</taxon>
        <taxon>Bacillota</taxon>
        <taxon>Bacilli</taxon>
        <taxon>Bacillales</taxon>
        <taxon>Caryophanaceae</taxon>
        <taxon>Ureibacillus</taxon>
    </lineage>
</organism>
<name>A0ABR8XH90_9BACL</name>
<protein>
    <submittedName>
        <fullName evidence="2">Uncharacterized protein</fullName>
    </submittedName>
</protein>
<sequence>MIDITEKLRKETGQLKAQLQADGYYGEEYDRLKAQLPVPNPELAYGCICMLNKAYEVLLAYITACNNVQRALPLDVKTFEQYESYAEIAWRYFSVNSSSDIGVNGFAYAMALHYAKKLASGKAGYHTTIGNLISAIDRIDVKRFSGEVPADLDDQVERYFTEYNRVQAQIEELAERNRKEMATYE</sequence>
<dbReference type="RefSeq" id="WP_191709000.1">
    <property type="nucleotide sequence ID" value="NZ_JACSQA010000048.1"/>
</dbReference>